<dbReference type="EMBL" id="CASHSV030000513">
    <property type="protein sequence ID" value="CAJ2667784.1"/>
    <property type="molecule type" value="Genomic_DNA"/>
</dbReference>
<keyword evidence="2" id="KW-1185">Reference proteome</keyword>
<reference evidence="1" key="1">
    <citation type="submission" date="2023-10" db="EMBL/GenBank/DDBJ databases">
        <authorList>
            <person name="Rodriguez Cubillos JULIANA M."/>
            <person name="De Vega J."/>
        </authorList>
    </citation>
    <scope>NUCLEOTIDE SEQUENCE</scope>
</reference>
<organism evidence="1 2">
    <name type="scientific">Trifolium pratense</name>
    <name type="common">Red clover</name>
    <dbReference type="NCBI Taxonomy" id="57577"/>
    <lineage>
        <taxon>Eukaryota</taxon>
        <taxon>Viridiplantae</taxon>
        <taxon>Streptophyta</taxon>
        <taxon>Embryophyta</taxon>
        <taxon>Tracheophyta</taxon>
        <taxon>Spermatophyta</taxon>
        <taxon>Magnoliopsida</taxon>
        <taxon>eudicotyledons</taxon>
        <taxon>Gunneridae</taxon>
        <taxon>Pentapetalae</taxon>
        <taxon>rosids</taxon>
        <taxon>fabids</taxon>
        <taxon>Fabales</taxon>
        <taxon>Fabaceae</taxon>
        <taxon>Papilionoideae</taxon>
        <taxon>50 kb inversion clade</taxon>
        <taxon>NPAAA clade</taxon>
        <taxon>Hologalegina</taxon>
        <taxon>IRL clade</taxon>
        <taxon>Trifolieae</taxon>
        <taxon>Trifolium</taxon>
    </lineage>
</organism>
<comment type="caution">
    <text evidence="1">The sequence shown here is derived from an EMBL/GenBank/DDBJ whole genome shotgun (WGS) entry which is preliminary data.</text>
</comment>
<proteinExistence type="predicted"/>
<evidence type="ECO:0000313" key="1">
    <source>
        <dbReference type="EMBL" id="CAJ2667784.1"/>
    </source>
</evidence>
<sequence>MDANDGDINGEELASGNNVVNEEGKEDMGTYKDISELTNDEIRGLEFDSEEQAIQFYQSFAEFHGFAIRKDDVRRDDDDKIVVRQLVCNRAGKNSKKEGRGKVLKPNTRTDCPARLRVNLNVETDKWTVFAFEPCHNHPLTPTRYVHLIPKYRRLSGSDKALVDGLHTQGVRTCHILGFMLAQKGGYENLGFCKKDLYNYLNNQERATIEGGDAFAALSYLQAKADNDPMFFSKFTTTEDGRLQNLFWADSASRIDYECFGDVIAFDATYKKIRYNNPLVIFCGYNHHGETTIFGCALVSDETTDTYKWVLNAFLEAMYHKQPKGVVTDGDHAMREAIRDVFPNSLHRLCSWHFHRNASENVKNKKFLEDFDSLIYANYTADKFETEWKRIVDDCDLSNHKWVKKAYEMKTMWASAYMRDDFFCGIRTTSMCEGINSFIKMYVHSKINLVDFVQGFERAVKEYRHNELMSNFKTFYYEPVLRTKLEGFELEASKIFTRKKFSEVQKEIEDAITLNVIERSELGNTVTFKMNRFGNQNTMYVVCLDKVQSKFLCDCRMFERVGLPCAHIICAMRHEHMDGFPDSLICKRWTKSAKDDYLSSMSSAECDDEKIKADTANTPKGNNVDRGEWNPMLFKTEDEDKHKIECNSQKTSFDDLMRFSCQEINHVSKEGKEKHEAHDHILSGAKKTDYECLVQRVTKLERKFDDIILSMNDSSKFDGIIQSINDLKAVVLNNNVGKPEIMENKEVEKTDAMLEKNEMEKKDVILENNAKDNEPKFDGNLRTFFPPSYKNRASSPALVVNSTPTGFYIIRQKNIGISSTNVERLIPDWLSLLFKPIKAMNLSVEQSAVASYIFGDTTNTNFNKEEVLVVTDIRFCQGTRKLFECLKPQKFVGEDIIDLAVSMFTYAEKKDIFPKVWFLPTTFSQYVQAWNTTTKVMIKKYQAMFMGKVDKISKIFIPIHDPDSMHWFLLVIDLVKKELIYFDSLPSKSAHVQRMRMRCIKKLALYMEELLEDPSFYTKGTTPNPIVTEFSLVIPKDLGQQANSSNDCAIWVITWMEKMKADVYKIDVDDGTRLRVALNLTMNSYNKLNDEILARSMQQIDKRGKA</sequence>
<protein>
    <submittedName>
        <fullName evidence="1">Uncharacterized protein</fullName>
    </submittedName>
</protein>
<name>A0ACB0LI57_TRIPR</name>
<gene>
    <name evidence="1" type="ORF">MILVUS5_LOCUS32312</name>
</gene>
<dbReference type="Proteomes" id="UP001177021">
    <property type="component" value="Unassembled WGS sequence"/>
</dbReference>
<accession>A0ACB0LI57</accession>
<evidence type="ECO:0000313" key="2">
    <source>
        <dbReference type="Proteomes" id="UP001177021"/>
    </source>
</evidence>